<organism evidence="2 3">
    <name type="scientific">Sunxiuqinia elliptica</name>
    <dbReference type="NCBI Taxonomy" id="655355"/>
    <lineage>
        <taxon>Bacteria</taxon>
        <taxon>Pseudomonadati</taxon>
        <taxon>Bacteroidota</taxon>
        <taxon>Bacteroidia</taxon>
        <taxon>Marinilabiliales</taxon>
        <taxon>Prolixibacteraceae</taxon>
        <taxon>Sunxiuqinia</taxon>
    </lineage>
</organism>
<dbReference type="GO" id="GO:0003700">
    <property type="term" value="F:DNA-binding transcription factor activity"/>
    <property type="evidence" value="ECO:0007669"/>
    <property type="project" value="InterPro"/>
</dbReference>
<dbReference type="GO" id="GO:0008270">
    <property type="term" value="F:zinc ion binding"/>
    <property type="evidence" value="ECO:0007669"/>
    <property type="project" value="TreeGrafter"/>
</dbReference>
<proteinExistence type="predicted"/>
<dbReference type="PANTHER" id="PTHR33202">
    <property type="entry name" value="ZINC UPTAKE REGULATION PROTEIN"/>
    <property type="match status" value="1"/>
</dbReference>
<dbReference type="GO" id="GO:0045892">
    <property type="term" value="P:negative regulation of DNA-templated transcription"/>
    <property type="evidence" value="ECO:0007669"/>
    <property type="project" value="TreeGrafter"/>
</dbReference>
<feature type="binding site" evidence="1">
    <location>
        <position position="123"/>
    </location>
    <ligand>
        <name>Zn(2+)</name>
        <dbReference type="ChEBI" id="CHEBI:29105"/>
    </ligand>
</feature>
<dbReference type="Proteomes" id="UP000198964">
    <property type="component" value="Unassembled WGS sequence"/>
</dbReference>
<gene>
    <name evidence="2" type="ORF">SAMN05216283_10621</name>
</gene>
<dbReference type="InterPro" id="IPR036390">
    <property type="entry name" value="WH_DNA-bd_sf"/>
</dbReference>
<accession>A0A1I2IHP5</accession>
<dbReference type="AlphaFoldDB" id="A0A1I2IHP5"/>
<dbReference type="PANTHER" id="PTHR33202:SF22">
    <property type="entry name" value="HYDROGEN PEROXIDE SENSITIVE REPRESSOR"/>
    <property type="match status" value="1"/>
</dbReference>
<sequence>MKRRNTPTKEAVLKLLAQSGKALSHEAIEKAIDIPINRATIYRVLNQFCHDGTVHKIVAEDGKQYFAVCMKCEGDAPQEPHFHFRCTSCDSIECLKEPVHFSLPEGYEVASVNCVLSGLCSKCSSHNSTCENE</sequence>
<dbReference type="SUPFAM" id="SSF46785">
    <property type="entry name" value="Winged helix' DNA-binding domain"/>
    <property type="match status" value="1"/>
</dbReference>
<dbReference type="InterPro" id="IPR036388">
    <property type="entry name" value="WH-like_DNA-bd_sf"/>
</dbReference>
<reference evidence="2 3" key="1">
    <citation type="submission" date="2016-10" db="EMBL/GenBank/DDBJ databases">
        <authorList>
            <person name="de Groot N.N."/>
        </authorList>
    </citation>
    <scope>NUCLEOTIDE SEQUENCE [LARGE SCALE GENOMIC DNA]</scope>
    <source>
        <strain evidence="2 3">CGMCC 1.9156</strain>
    </source>
</reference>
<dbReference type="Pfam" id="PF01475">
    <property type="entry name" value="FUR"/>
    <property type="match status" value="1"/>
</dbReference>
<evidence type="ECO:0000313" key="2">
    <source>
        <dbReference type="EMBL" id="SFF41160.1"/>
    </source>
</evidence>
<dbReference type="STRING" id="655355.SAMN05216283_10621"/>
<keyword evidence="3" id="KW-1185">Reference proteome</keyword>
<comment type="cofactor">
    <cofactor evidence="1">
        <name>Zn(2+)</name>
        <dbReference type="ChEBI" id="CHEBI:29105"/>
    </cofactor>
    <text evidence="1">Binds 1 zinc ion per subunit.</text>
</comment>
<dbReference type="GO" id="GO:0000976">
    <property type="term" value="F:transcription cis-regulatory region binding"/>
    <property type="evidence" value="ECO:0007669"/>
    <property type="project" value="TreeGrafter"/>
</dbReference>
<keyword evidence="1" id="KW-0479">Metal-binding</keyword>
<dbReference type="Gene3D" id="1.10.10.10">
    <property type="entry name" value="Winged helix-like DNA-binding domain superfamily/Winged helix DNA-binding domain"/>
    <property type="match status" value="1"/>
</dbReference>
<protein>
    <submittedName>
        <fullName evidence="2">Fur family transcriptional regulator, ferric uptake regulator</fullName>
    </submittedName>
</protein>
<dbReference type="InterPro" id="IPR002481">
    <property type="entry name" value="FUR"/>
</dbReference>
<feature type="binding site" evidence="1">
    <location>
        <position position="86"/>
    </location>
    <ligand>
        <name>Zn(2+)</name>
        <dbReference type="ChEBI" id="CHEBI:29105"/>
    </ligand>
</feature>
<name>A0A1I2IHP5_9BACT</name>
<feature type="binding site" evidence="1">
    <location>
        <position position="89"/>
    </location>
    <ligand>
        <name>Zn(2+)</name>
        <dbReference type="ChEBI" id="CHEBI:29105"/>
    </ligand>
</feature>
<dbReference type="GO" id="GO:1900376">
    <property type="term" value="P:regulation of secondary metabolite biosynthetic process"/>
    <property type="evidence" value="ECO:0007669"/>
    <property type="project" value="TreeGrafter"/>
</dbReference>
<evidence type="ECO:0000256" key="1">
    <source>
        <dbReference type="PIRSR" id="PIRSR602481-1"/>
    </source>
</evidence>
<dbReference type="EMBL" id="FONW01000006">
    <property type="protein sequence ID" value="SFF41160.1"/>
    <property type="molecule type" value="Genomic_DNA"/>
</dbReference>
<keyword evidence="1" id="KW-0862">Zinc</keyword>
<dbReference type="RefSeq" id="WP_093920158.1">
    <property type="nucleotide sequence ID" value="NZ_FONW01000006.1"/>
</dbReference>
<feature type="binding site" evidence="1">
    <location>
        <position position="120"/>
    </location>
    <ligand>
        <name>Zn(2+)</name>
        <dbReference type="ChEBI" id="CHEBI:29105"/>
    </ligand>
</feature>
<evidence type="ECO:0000313" key="3">
    <source>
        <dbReference type="Proteomes" id="UP000198964"/>
    </source>
</evidence>